<dbReference type="Gene3D" id="2.70.170.10">
    <property type="entry name" value="Neurotransmitter-gated ion-channel ligand-binding domain"/>
    <property type="match status" value="1"/>
</dbReference>
<dbReference type="OrthoDB" id="299997at2759"/>
<feature type="domain" description="VWFA" evidence="6">
    <location>
        <begin position="507"/>
        <end position="680"/>
    </location>
</feature>
<comment type="caution">
    <text evidence="5">Lacks conserved residue(s) required for the propagation of feature annotation.</text>
</comment>
<dbReference type="Pfam" id="PF00092">
    <property type="entry name" value="VWA"/>
    <property type="match status" value="1"/>
</dbReference>
<evidence type="ECO:0000313" key="8">
    <source>
        <dbReference type="EMBL" id="CAF0993536.1"/>
    </source>
</evidence>
<comment type="caution">
    <text evidence="7">The sequence shown here is derived from an EMBL/GenBank/DDBJ whole genome shotgun (WGS) entry which is preliminary data.</text>
</comment>
<evidence type="ECO:0000256" key="5">
    <source>
        <dbReference type="RuleBase" id="RU000687"/>
    </source>
</evidence>
<accession>A0A814FQM8</accession>
<dbReference type="Pfam" id="PF02931">
    <property type="entry name" value="Neur_chan_LBD"/>
    <property type="match status" value="1"/>
</dbReference>
<dbReference type="CDD" id="cd18989">
    <property type="entry name" value="LGIC_ECD_cation"/>
    <property type="match status" value="1"/>
</dbReference>
<dbReference type="Proteomes" id="UP000663877">
    <property type="component" value="Unassembled WGS sequence"/>
</dbReference>
<comment type="subcellular location">
    <subcellularLocation>
        <location evidence="1">Membrane</location>
        <topology evidence="1">Multi-pass membrane protein</topology>
    </subcellularLocation>
</comment>
<dbReference type="PROSITE" id="PS00236">
    <property type="entry name" value="NEUROTR_ION_CHANNEL"/>
    <property type="match status" value="1"/>
</dbReference>
<dbReference type="Gene3D" id="1.20.58.390">
    <property type="entry name" value="Neurotransmitter-gated ion-channel transmembrane domain"/>
    <property type="match status" value="1"/>
</dbReference>
<proteinExistence type="inferred from homology"/>
<keyword evidence="9" id="KW-1185">Reference proteome</keyword>
<protein>
    <recommendedName>
        <fullName evidence="6">VWFA domain-containing protein</fullName>
    </recommendedName>
</protein>
<feature type="transmembrane region" description="Helical" evidence="5">
    <location>
        <begin position="240"/>
        <end position="262"/>
    </location>
</feature>
<dbReference type="InterPro" id="IPR018000">
    <property type="entry name" value="Neurotransmitter_ion_chnl_CS"/>
</dbReference>
<dbReference type="InterPro" id="IPR036734">
    <property type="entry name" value="Neur_chan_lig-bd_sf"/>
</dbReference>
<feature type="chain" id="PRO_5035957022" description="VWFA domain-containing protein" evidence="5">
    <location>
        <begin position="21"/>
        <end position="888"/>
    </location>
</feature>
<dbReference type="Gene3D" id="3.40.50.410">
    <property type="entry name" value="von Willebrand factor, type A domain"/>
    <property type="match status" value="1"/>
</dbReference>
<organism evidence="7 10">
    <name type="scientific">Adineta steineri</name>
    <dbReference type="NCBI Taxonomy" id="433720"/>
    <lineage>
        <taxon>Eukaryota</taxon>
        <taxon>Metazoa</taxon>
        <taxon>Spiralia</taxon>
        <taxon>Gnathifera</taxon>
        <taxon>Rotifera</taxon>
        <taxon>Eurotatoria</taxon>
        <taxon>Bdelloidea</taxon>
        <taxon>Adinetida</taxon>
        <taxon>Adinetidae</taxon>
        <taxon>Adineta</taxon>
    </lineage>
</organism>
<dbReference type="InterPro" id="IPR036719">
    <property type="entry name" value="Neuro-gated_channel_TM_sf"/>
</dbReference>
<dbReference type="GO" id="GO:0005230">
    <property type="term" value="F:extracellular ligand-gated monoatomic ion channel activity"/>
    <property type="evidence" value="ECO:0007669"/>
    <property type="project" value="InterPro"/>
</dbReference>
<evidence type="ECO:0000259" key="6">
    <source>
        <dbReference type="PROSITE" id="PS50234"/>
    </source>
</evidence>
<keyword evidence="5" id="KW-0813">Transport</keyword>
<keyword evidence="3 5" id="KW-1133">Transmembrane helix</keyword>
<dbReference type="SUPFAM" id="SSF90112">
    <property type="entry name" value="Neurotransmitter-gated ion-channel transmembrane pore"/>
    <property type="match status" value="1"/>
</dbReference>
<name>A0A814FQM8_9BILA</name>
<reference evidence="7" key="1">
    <citation type="submission" date="2021-02" db="EMBL/GenBank/DDBJ databases">
        <authorList>
            <person name="Nowell W R."/>
        </authorList>
    </citation>
    <scope>NUCLEOTIDE SEQUENCE</scope>
</reference>
<keyword evidence="4 5" id="KW-0472">Membrane</keyword>
<evidence type="ECO:0000256" key="3">
    <source>
        <dbReference type="ARBA" id="ARBA00022989"/>
    </source>
</evidence>
<dbReference type="InterPro" id="IPR038050">
    <property type="entry name" value="Neuro_actylchol_rec"/>
</dbReference>
<keyword evidence="5" id="KW-0406">Ion transport</keyword>
<dbReference type="AlphaFoldDB" id="A0A814FQM8"/>
<dbReference type="SUPFAM" id="SSF63712">
    <property type="entry name" value="Nicotinic receptor ligand binding domain-like"/>
    <property type="match status" value="1"/>
</dbReference>
<evidence type="ECO:0000313" key="7">
    <source>
        <dbReference type="EMBL" id="CAF0988851.1"/>
    </source>
</evidence>
<dbReference type="PRINTS" id="PR00252">
    <property type="entry name" value="NRIONCHANNEL"/>
</dbReference>
<dbReference type="SMART" id="SM00327">
    <property type="entry name" value="VWA"/>
    <property type="match status" value="1"/>
</dbReference>
<dbReference type="InterPro" id="IPR002035">
    <property type="entry name" value="VWF_A"/>
</dbReference>
<dbReference type="InterPro" id="IPR036465">
    <property type="entry name" value="vWFA_dom_sf"/>
</dbReference>
<evidence type="ECO:0000313" key="9">
    <source>
        <dbReference type="Proteomes" id="UP000663832"/>
    </source>
</evidence>
<dbReference type="Proteomes" id="UP000663832">
    <property type="component" value="Unassembled WGS sequence"/>
</dbReference>
<dbReference type="InterPro" id="IPR006201">
    <property type="entry name" value="Neur_channel"/>
</dbReference>
<dbReference type="InterPro" id="IPR006202">
    <property type="entry name" value="Neur_chan_lig-bd"/>
</dbReference>
<evidence type="ECO:0000313" key="10">
    <source>
        <dbReference type="Proteomes" id="UP000663877"/>
    </source>
</evidence>
<dbReference type="GO" id="GO:0004888">
    <property type="term" value="F:transmembrane signaling receptor activity"/>
    <property type="evidence" value="ECO:0007669"/>
    <property type="project" value="InterPro"/>
</dbReference>
<dbReference type="PANTHER" id="PTHR18945">
    <property type="entry name" value="NEUROTRANSMITTER GATED ION CHANNEL"/>
    <property type="match status" value="1"/>
</dbReference>
<sequence length="888" mass="100472">MIKLLAFTIITWYLFYFCDCGSLPDSQLAEQTLITTLLSDYNKNIRPDTQVSVDVSASLQQIVAIDEKQQIMTTSSFISQTWFDYRLSWTPNDTNNNISVLMLPVKTLWIPDTMILNSADASGYLTVSDYSLASVYYTGQVYMILPALTIRTRCNLYVKKFPFDQQICSINITSWSQGSNRILYTENSSLLVDTSEYSEHPVWELNEIGIVVLEASDRAPFEDTYNDIISIQLYLQRKPLFFIVNGIFACWILNCVTLLSYALSFATQISLCMVCFMTYSVYSLNFSNLFPQQSEYLMMITLYFLLSICWTLISMAWFLIYNYIVTKGEMAKSLYNFCGYLQRIFFCCFPRPKQNSKVDKKNDIIAENGEMKIFQNQESTQQMKCVPRLRKQNSIETMEMKQHSSATHTESIKKSPIDVQPWETSKEAKRKCNFCNRCESCQADIDKDKMKIYSSITMTSNNALADIELRCIPDNSHALSGVLNTKKVRFDIETKSKGETTKRTPLNLVLLLDHSGSMQSDNKLTFAKKAVISVLKLLNDDDIVHLVAYDNDVSIIFENARAFSREHLYSLVDDIEANGSTNISGAIDVGANLLEKHVYNGYSRRMFLFSDGQANVGLKTRAELTSLVAKYNAQGIITDSFGIGADFDSEIMKGIADAGGARFYFLASSDVIELLVTKALVCVFGVCASRVRLLVRGKNGAIVTKMWGHENLVAGASLGDLYTNNLRSILCEFTTSGTSNTEVEILAYELQYAYPENPNGTPIVIKNILSLKFVEDESLVTDIDPRVKMMYATQTVANMDKQIAQLVSDGHRKEAIALVDEQIVLLKDVEKFDDEKGMIALLLQMTTRMQNKLKDETIDRKVLSQGYKHQAHLKEECDEDDMGFGLFD</sequence>
<keyword evidence="2 5" id="KW-0812">Transmembrane</keyword>
<keyword evidence="5" id="KW-0732">Signal</keyword>
<feature type="transmembrane region" description="Helical" evidence="5">
    <location>
        <begin position="296"/>
        <end position="324"/>
    </location>
</feature>
<feature type="signal peptide" evidence="5">
    <location>
        <begin position="1"/>
        <end position="20"/>
    </location>
</feature>
<dbReference type="SUPFAM" id="SSF53300">
    <property type="entry name" value="vWA-like"/>
    <property type="match status" value="1"/>
</dbReference>
<dbReference type="FunFam" id="2.70.170.10:FF:000028">
    <property type="entry name" value="AcetylCholine Receptor"/>
    <property type="match status" value="1"/>
</dbReference>
<feature type="transmembrane region" description="Helical" evidence="5">
    <location>
        <begin position="269"/>
        <end position="290"/>
    </location>
</feature>
<gene>
    <name evidence="7" type="ORF">BJG266_LOCUS15280</name>
    <name evidence="8" type="ORF">QVE165_LOCUS14530</name>
</gene>
<dbReference type="GO" id="GO:0016020">
    <property type="term" value="C:membrane"/>
    <property type="evidence" value="ECO:0007669"/>
    <property type="project" value="UniProtKB-SubCell"/>
</dbReference>
<dbReference type="EMBL" id="CAJNOM010000077">
    <property type="protein sequence ID" value="CAF0993536.1"/>
    <property type="molecule type" value="Genomic_DNA"/>
</dbReference>
<dbReference type="EMBL" id="CAJNOI010000067">
    <property type="protein sequence ID" value="CAF0988851.1"/>
    <property type="molecule type" value="Genomic_DNA"/>
</dbReference>
<comment type="similarity">
    <text evidence="5">Belongs to the ligand-gated ion channel (TC 1.A.9) family.</text>
</comment>
<evidence type="ECO:0000256" key="1">
    <source>
        <dbReference type="ARBA" id="ARBA00004141"/>
    </source>
</evidence>
<evidence type="ECO:0000256" key="2">
    <source>
        <dbReference type="ARBA" id="ARBA00022692"/>
    </source>
</evidence>
<dbReference type="PROSITE" id="PS50234">
    <property type="entry name" value="VWFA"/>
    <property type="match status" value="1"/>
</dbReference>
<evidence type="ECO:0000256" key="4">
    <source>
        <dbReference type="ARBA" id="ARBA00023136"/>
    </source>
</evidence>
<keyword evidence="5" id="KW-0407">Ion channel</keyword>